<evidence type="ECO:0000313" key="4">
    <source>
        <dbReference type="EMBL" id="MES0832293.1"/>
    </source>
</evidence>
<dbReference type="Pfam" id="PF01471">
    <property type="entry name" value="PG_binding_1"/>
    <property type="match status" value="1"/>
</dbReference>
<dbReference type="EMBL" id="JBEQNB010000001">
    <property type="protein sequence ID" value="MES0832293.1"/>
    <property type="molecule type" value="Genomic_DNA"/>
</dbReference>
<comment type="caution">
    <text evidence="4">The sequence shown here is derived from an EMBL/GenBank/DDBJ whole genome shotgun (WGS) entry which is preliminary data.</text>
</comment>
<reference evidence="4 5" key="1">
    <citation type="submission" date="2024-06" db="EMBL/GenBank/DDBJ databases">
        <authorList>
            <person name="Bataeva Y.V."/>
            <person name="Grigorian L.N."/>
            <person name="Solomentsev V.I."/>
        </authorList>
    </citation>
    <scope>NUCLEOTIDE SEQUENCE [LARGE SCALE GENOMIC DNA]</scope>
    <source>
        <strain evidence="5">SCPM-O-B-12605 (RCAM04882)</strain>
    </source>
</reference>
<keyword evidence="2" id="KW-0472">Membrane</keyword>
<dbReference type="SUPFAM" id="SSF47090">
    <property type="entry name" value="PGBD-like"/>
    <property type="match status" value="1"/>
</dbReference>
<dbReference type="Gene3D" id="2.40.420.20">
    <property type="match status" value="1"/>
</dbReference>
<dbReference type="InterPro" id="IPR036365">
    <property type="entry name" value="PGBD-like_sf"/>
</dbReference>
<feature type="domain" description="Peptidoglycan binding-like" evidence="3">
    <location>
        <begin position="140"/>
        <end position="191"/>
    </location>
</feature>
<evidence type="ECO:0000259" key="3">
    <source>
        <dbReference type="Pfam" id="PF01471"/>
    </source>
</evidence>
<proteinExistence type="predicted"/>
<organism evidence="4 5">
    <name type="scientific">Nocardiopsis tropica</name>
    <dbReference type="NCBI Taxonomy" id="109330"/>
    <lineage>
        <taxon>Bacteria</taxon>
        <taxon>Bacillati</taxon>
        <taxon>Actinomycetota</taxon>
        <taxon>Actinomycetes</taxon>
        <taxon>Streptosporangiales</taxon>
        <taxon>Nocardiopsidaceae</taxon>
        <taxon>Nocardiopsis</taxon>
    </lineage>
</organism>
<feature type="region of interest" description="Disordered" evidence="1">
    <location>
        <begin position="1"/>
        <end position="24"/>
    </location>
</feature>
<feature type="transmembrane region" description="Helical" evidence="2">
    <location>
        <begin position="29"/>
        <end position="49"/>
    </location>
</feature>
<dbReference type="InterPro" id="IPR036366">
    <property type="entry name" value="PGBDSf"/>
</dbReference>
<evidence type="ECO:0000256" key="1">
    <source>
        <dbReference type="SAM" id="MobiDB-lite"/>
    </source>
</evidence>
<name>A0ABV1ZMN4_9ACTN</name>
<accession>A0ABV1ZMN4</accession>
<dbReference type="Proteomes" id="UP001432401">
    <property type="component" value="Unassembled WGS sequence"/>
</dbReference>
<evidence type="ECO:0000256" key="2">
    <source>
        <dbReference type="SAM" id="Phobius"/>
    </source>
</evidence>
<dbReference type="Gene3D" id="1.10.101.10">
    <property type="entry name" value="PGBD-like superfamily/PGBD"/>
    <property type="match status" value="1"/>
</dbReference>
<dbReference type="InterPro" id="IPR002477">
    <property type="entry name" value="Peptidoglycan-bd-like"/>
</dbReference>
<sequence>MSADTVLVPEDGREDVPPPRRWRRPGRPAAALVALLALCVAAALVVWGVPSSSTGEELPRPDATAAVERTTLHREEELDGTLGYAGGGSFFARSGGVLTWLPEVGAELAAGDRAWEVDGVPTLLLHGDKPAYRLLESGSRGEDVRRFEQALAELGYGGFTVDGEYTWLTAEAVERWQHDEGVEVTGTVDPARIWYVSGPVRVTGHDAVVGGSVAPATALLGTSSTQEVVRIDLDVDDRDLVAEEDGVTVRLPGGESAEGEIVSVGTVAETGSDEEAPGEEAEPTVEVLVELTGDGVDFLDRAPVQVEVRGESREDVLAAPVGALIALAGGGYGLSVVGDDGAVRDVPVEAGWFVDGLVEVAGDGIGEGTEVVVPG</sequence>
<evidence type="ECO:0000313" key="5">
    <source>
        <dbReference type="Proteomes" id="UP001432401"/>
    </source>
</evidence>
<gene>
    <name evidence="4" type="ORF">ABUK86_00765</name>
</gene>
<keyword evidence="2" id="KW-0812">Transmembrane</keyword>
<dbReference type="RefSeq" id="WP_352982211.1">
    <property type="nucleotide sequence ID" value="NZ_JBEQNA010000008.1"/>
</dbReference>
<keyword evidence="5" id="KW-1185">Reference proteome</keyword>
<keyword evidence="2" id="KW-1133">Transmembrane helix</keyword>
<protein>
    <submittedName>
        <fullName evidence="4">Peptidoglycan-binding protein</fullName>
    </submittedName>
</protein>